<dbReference type="Gene3D" id="3.30.160.60">
    <property type="entry name" value="Classic Zinc Finger"/>
    <property type="match status" value="1"/>
</dbReference>
<dbReference type="Proteomes" id="UP001497457">
    <property type="component" value="Chromosome 16b"/>
</dbReference>
<name>A0ABC8YBE1_9POAL</name>
<feature type="domain" description="C2H2-type" evidence="2">
    <location>
        <begin position="110"/>
        <end position="134"/>
    </location>
</feature>
<accession>A0ABC8YBE1</accession>
<protein>
    <recommendedName>
        <fullName evidence="2">C2H2-type domain-containing protein</fullName>
    </recommendedName>
</protein>
<evidence type="ECO:0000256" key="1">
    <source>
        <dbReference type="SAM" id="MobiDB-lite"/>
    </source>
</evidence>
<dbReference type="InterPro" id="IPR013087">
    <property type="entry name" value="Znf_C2H2_type"/>
</dbReference>
<dbReference type="SUPFAM" id="SSF57667">
    <property type="entry name" value="beta-beta-alpha zinc fingers"/>
    <property type="match status" value="1"/>
</dbReference>
<proteinExistence type="predicted"/>
<dbReference type="EMBL" id="OZ075126">
    <property type="protein sequence ID" value="CAL4941368.1"/>
    <property type="molecule type" value="Genomic_DNA"/>
</dbReference>
<organism evidence="3 4">
    <name type="scientific">Urochloa decumbens</name>
    <dbReference type="NCBI Taxonomy" id="240449"/>
    <lineage>
        <taxon>Eukaryota</taxon>
        <taxon>Viridiplantae</taxon>
        <taxon>Streptophyta</taxon>
        <taxon>Embryophyta</taxon>
        <taxon>Tracheophyta</taxon>
        <taxon>Spermatophyta</taxon>
        <taxon>Magnoliopsida</taxon>
        <taxon>Liliopsida</taxon>
        <taxon>Poales</taxon>
        <taxon>Poaceae</taxon>
        <taxon>PACMAD clade</taxon>
        <taxon>Panicoideae</taxon>
        <taxon>Panicodae</taxon>
        <taxon>Paniceae</taxon>
        <taxon>Melinidinae</taxon>
        <taxon>Urochloa</taxon>
    </lineage>
</organism>
<reference evidence="3 4" key="2">
    <citation type="submission" date="2024-10" db="EMBL/GenBank/DDBJ databases">
        <authorList>
            <person name="Ryan C."/>
        </authorList>
    </citation>
    <scope>NUCLEOTIDE SEQUENCE [LARGE SCALE GENOMIC DNA]</scope>
</reference>
<evidence type="ECO:0000313" key="4">
    <source>
        <dbReference type="Proteomes" id="UP001497457"/>
    </source>
</evidence>
<dbReference type="FunFam" id="3.30.160.60:FF:002543">
    <property type="entry name" value="LOC567465 protein"/>
    <property type="match status" value="1"/>
</dbReference>
<keyword evidence="4" id="KW-1185">Reference proteome</keyword>
<feature type="region of interest" description="Disordered" evidence="1">
    <location>
        <begin position="144"/>
        <end position="164"/>
    </location>
</feature>
<feature type="region of interest" description="Disordered" evidence="1">
    <location>
        <begin position="185"/>
        <end position="205"/>
    </location>
</feature>
<sequence>MEGSGASAVPTITFKEALRREMQYRKRLERTHPHLLIALSGAPERQKEVGTDSVSDDFKRESTVSQQQSSLSCPPAHRQTANWYPIKKKVKVPHTPQILQCPRRNVVPSFWCKICKVDCVTEFNFGAHIGGKKHKAKKLEILGNRNTGRPGSQCSGNRLPVQNSHPVSSGMVSANCNLSSESRINGTQESGCTAPAVSSMDFTEI</sequence>
<evidence type="ECO:0000313" key="3">
    <source>
        <dbReference type="EMBL" id="CAL4941368.1"/>
    </source>
</evidence>
<dbReference type="AlphaFoldDB" id="A0ABC8YBE1"/>
<dbReference type="Pfam" id="PF12874">
    <property type="entry name" value="zf-met"/>
    <property type="match status" value="1"/>
</dbReference>
<reference evidence="4" key="1">
    <citation type="submission" date="2024-06" db="EMBL/GenBank/DDBJ databases">
        <authorList>
            <person name="Ryan C."/>
        </authorList>
    </citation>
    <scope>NUCLEOTIDE SEQUENCE [LARGE SCALE GENOMIC DNA]</scope>
</reference>
<dbReference type="InterPro" id="IPR036236">
    <property type="entry name" value="Znf_C2H2_sf"/>
</dbReference>
<evidence type="ECO:0000259" key="2">
    <source>
        <dbReference type="Pfam" id="PF12874"/>
    </source>
</evidence>
<gene>
    <name evidence="3" type="ORF">URODEC1_LOCUS32998</name>
</gene>